<dbReference type="OrthoDB" id="120976at2759"/>
<comment type="caution">
    <text evidence="2">The sequence shown here is derived from an EMBL/GenBank/DDBJ whole genome shotgun (WGS) entry which is preliminary data.</text>
</comment>
<dbReference type="Proteomes" id="UP000681722">
    <property type="component" value="Unassembled WGS sequence"/>
</dbReference>
<dbReference type="Proteomes" id="UP000663829">
    <property type="component" value="Unassembled WGS sequence"/>
</dbReference>
<evidence type="ECO:0000313" key="4">
    <source>
        <dbReference type="EMBL" id="CAF4375891.1"/>
    </source>
</evidence>
<dbReference type="EMBL" id="CAJOBA010008520">
    <property type="protein sequence ID" value="CAF3830337.1"/>
    <property type="molecule type" value="Genomic_DNA"/>
</dbReference>
<gene>
    <name evidence="2" type="ORF">GPM918_LOCUS37329</name>
    <name evidence="1" type="ORF">OVA965_LOCUS17622</name>
    <name evidence="4" type="ORF">SRO942_LOCUS38092</name>
    <name evidence="3" type="ORF">TMI583_LOCUS17633</name>
</gene>
<dbReference type="AlphaFoldDB" id="A0A815U9X7"/>
<dbReference type="EMBL" id="CAJNOQ010023473">
    <property type="protein sequence ID" value="CAF1515938.1"/>
    <property type="molecule type" value="Genomic_DNA"/>
</dbReference>
<dbReference type="InterPro" id="IPR032675">
    <property type="entry name" value="LRR_dom_sf"/>
</dbReference>
<keyword evidence="5" id="KW-1185">Reference proteome</keyword>
<reference evidence="2" key="1">
    <citation type="submission" date="2021-02" db="EMBL/GenBank/DDBJ databases">
        <authorList>
            <person name="Nowell W R."/>
        </authorList>
    </citation>
    <scope>NUCLEOTIDE SEQUENCE</scope>
</reference>
<evidence type="ECO:0000313" key="1">
    <source>
        <dbReference type="EMBL" id="CAF1065253.1"/>
    </source>
</evidence>
<dbReference type="InterPro" id="IPR001611">
    <property type="entry name" value="Leu-rich_rpt"/>
</dbReference>
<dbReference type="SMART" id="SM00368">
    <property type="entry name" value="LRR_RI"/>
    <property type="match status" value="3"/>
</dbReference>
<accession>A0A815U9X7</accession>
<organism evidence="2 5">
    <name type="scientific">Didymodactylos carnosus</name>
    <dbReference type="NCBI Taxonomy" id="1234261"/>
    <lineage>
        <taxon>Eukaryota</taxon>
        <taxon>Metazoa</taxon>
        <taxon>Spiralia</taxon>
        <taxon>Gnathifera</taxon>
        <taxon>Rotifera</taxon>
        <taxon>Eurotatoria</taxon>
        <taxon>Bdelloidea</taxon>
        <taxon>Philodinida</taxon>
        <taxon>Philodinidae</taxon>
        <taxon>Didymodactylos</taxon>
    </lineage>
</organism>
<dbReference type="InterPro" id="IPR053040">
    <property type="entry name" value="LRR-containing_protein_71"/>
</dbReference>
<dbReference type="Proteomes" id="UP000677228">
    <property type="component" value="Unassembled WGS sequence"/>
</dbReference>
<dbReference type="EMBL" id="CAJNOK010008505">
    <property type="protein sequence ID" value="CAF1065253.1"/>
    <property type="molecule type" value="Genomic_DNA"/>
</dbReference>
<dbReference type="PANTHER" id="PTHR46984:SF1">
    <property type="entry name" value="LEUCINE-RICH REPEAT-CONTAINING PROTEIN 71"/>
    <property type="match status" value="1"/>
</dbReference>
<dbReference type="Pfam" id="PF13516">
    <property type="entry name" value="LRR_6"/>
    <property type="match status" value="2"/>
</dbReference>
<evidence type="ECO:0000313" key="3">
    <source>
        <dbReference type="EMBL" id="CAF3830337.1"/>
    </source>
</evidence>
<name>A0A815U9X7_9BILA</name>
<evidence type="ECO:0000313" key="5">
    <source>
        <dbReference type="Proteomes" id="UP000663829"/>
    </source>
</evidence>
<dbReference type="Proteomes" id="UP000682733">
    <property type="component" value="Unassembled WGS sequence"/>
</dbReference>
<evidence type="ECO:0000313" key="2">
    <source>
        <dbReference type="EMBL" id="CAF1515938.1"/>
    </source>
</evidence>
<protein>
    <submittedName>
        <fullName evidence="2">Uncharacterized protein</fullName>
    </submittedName>
</protein>
<dbReference type="SUPFAM" id="SSF52047">
    <property type="entry name" value="RNI-like"/>
    <property type="match status" value="1"/>
</dbReference>
<dbReference type="EMBL" id="CAJOBC010089016">
    <property type="protein sequence ID" value="CAF4375891.1"/>
    <property type="molecule type" value="Genomic_DNA"/>
</dbReference>
<sequence>MHGTTDTCRINDQTLTDDQVEFISLNLPSSCTSLSLSRTELTETGISYLATTLLLRGNSNKSNLKFLSLYSTKLTDEGVRLLCRALIDGQNTKLQYLYIQSNETITEVGAHEIAQMLEVNQGLEMLDLSYTSIARQGVFEVCKIVGDEEECDIEVFGY</sequence>
<dbReference type="PANTHER" id="PTHR46984">
    <property type="entry name" value="LEUCINE-RICH REPEAT-CONTAINING PROTEIN 71"/>
    <property type="match status" value="1"/>
</dbReference>
<proteinExistence type="predicted"/>
<dbReference type="Gene3D" id="3.80.10.10">
    <property type="entry name" value="Ribonuclease Inhibitor"/>
    <property type="match status" value="1"/>
</dbReference>